<gene>
    <name evidence="2" type="ORF">M501DRAFT_996449</name>
</gene>
<proteinExistence type="predicted"/>
<keyword evidence="3" id="KW-1185">Reference proteome</keyword>
<reference evidence="2" key="1">
    <citation type="journal article" date="2020" name="Stud. Mycol.">
        <title>101 Dothideomycetes genomes: a test case for predicting lifestyles and emergence of pathogens.</title>
        <authorList>
            <person name="Haridas S."/>
            <person name="Albert R."/>
            <person name="Binder M."/>
            <person name="Bloem J."/>
            <person name="Labutti K."/>
            <person name="Salamov A."/>
            <person name="Andreopoulos B."/>
            <person name="Baker S."/>
            <person name="Barry K."/>
            <person name="Bills G."/>
            <person name="Bluhm B."/>
            <person name="Cannon C."/>
            <person name="Castanera R."/>
            <person name="Culley D."/>
            <person name="Daum C."/>
            <person name="Ezra D."/>
            <person name="Gonzalez J."/>
            <person name="Henrissat B."/>
            <person name="Kuo A."/>
            <person name="Liang C."/>
            <person name="Lipzen A."/>
            <person name="Lutzoni F."/>
            <person name="Magnuson J."/>
            <person name="Mondo S."/>
            <person name="Nolan M."/>
            <person name="Ohm R."/>
            <person name="Pangilinan J."/>
            <person name="Park H.-J."/>
            <person name="Ramirez L."/>
            <person name="Alfaro M."/>
            <person name="Sun H."/>
            <person name="Tritt A."/>
            <person name="Yoshinaga Y."/>
            <person name="Zwiers L.-H."/>
            <person name="Turgeon B."/>
            <person name="Goodwin S."/>
            <person name="Spatafora J."/>
            <person name="Crous P."/>
            <person name="Grigoriev I."/>
        </authorList>
    </citation>
    <scope>NUCLEOTIDE SEQUENCE</scope>
    <source>
        <strain evidence="2">CBS 101060</strain>
    </source>
</reference>
<feature type="compositionally biased region" description="Basic and acidic residues" evidence="1">
    <location>
        <begin position="22"/>
        <end position="36"/>
    </location>
</feature>
<evidence type="ECO:0000313" key="2">
    <source>
        <dbReference type="EMBL" id="KAF2836776.1"/>
    </source>
</evidence>
<name>A0A9P4S608_9PEZI</name>
<comment type="caution">
    <text evidence="2">The sequence shown here is derived from an EMBL/GenBank/DDBJ whole genome shotgun (WGS) entry which is preliminary data.</text>
</comment>
<feature type="compositionally biased region" description="Basic and acidic residues" evidence="1">
    <location>
        <begin position="47"/>
        <end position="58"/>
    </location>
</feature>
<evidence type="ECO:0000313" key="3">
    <source>
        <dbReference type="Proteomes" id="UP000799429"/>
    </source>
</evidence>
<evidence type="ECO:0000256" key="1">
    <source>
        <dbReference type="SAM" id="MobiDB-lite"/>
    </source>
</evidence>
<feature type="region of interest" description="Disordered" evidence="1">
    <location>
        <begin position="1"/>
        <end position="58"/>
    </location>
</feature>
<sequence length="58" mass="6685">MSTSSDSSPFFHISDRCSSSEIIEKDQENETRRTTDETPADNQQPHKRSEEDIPPRPH</sequence>
<dbReference type="EMBL" id="MU006102">
    <property type="protein sequence ID" value="KAF2836776.1"/>
    <property type="molecule type" value="Genomic_DNA"/>
</dbReference>
<dbReference type="Proteomes" id="UP000799429">
    <property type="component" value="Unassembled WGS sequence"/>
</dbReference>
<protein>
    <submittedName>
        <fullName evidence="2">Uncharacterized protein</fullName>
    </submittedName>
</protein>
<dbReference type="AlphaFoldDB" id="A0A9P4S608"/>
<accession>A0A9P4S608</accession>
<organism evidence="2 3">
    <name type="scientific">Patellaria atrata CBS 101060</name>
    <dbReference type="NCBI Taxonomy" id="1346257"/>
    <lineage>
        <taxon>Eukaryota</taxon>
        <taxon>Fungi</taxon>
        <taxon>Dikarya</taxon>
        <taxon>Ascomycota</taxon>
        <taxon>Pezizomycotina</taxon>
        <taxon>Dothideomycetes</taxon>
        <taxon>Dothideomycetes incertae sedis</taxon>
        <taxon>Patellariales</taxon>
        <taxon>Patellariaceae</taxon>
        <taxon>Patellaria</taxon>
    </lineage>
</organism>